<keyword evidence="2" id="KW-1185">Reference proteome</keyword>
<reference evidence="1 2" key="1">
    <citation type="submission" date="2017-12" db="EMBL/GenBank/DDBJ databases">
        <title>Comparative genomics of Botrytis spp.</title>
        <authorList>
            <person name="Valero-Jimenez C.A."/>
            <person name="Tapia P."/>
            <person name="Veloso J."/>
            <person name="Silva-Moreno E."/>
            <person name="Staats M."/>
            <person name="Valdes J.H."/>
            <person name="Van Kan J.A.L."/>
        </authorList>
    </citation>
    <scope>NUCLEOTIDE SEQUENCE [LARGE SCALE GENOMIC DNA]</scope>
    <source>
        <strain evidence="1 2">MUCL2120</strain>
    </source>
</reference>
<proteinExistence type="predicted"/>
<accession>A0A4Z1I5R3</accession>
<dbReference type="AlphaFoldDB" id="A0A4Z1I5R3"/>
<sequence>MSLVKSEKERLTTEYLGAYKQIEETQSRTVLNDDENIRDTLRVAVHISANHSSTTFEISLQQLEKMHIAPAPNGEKAMESAV</sequence>
<comment type="caution">
    <text evidence="1">The sequence shown here is derived from an EMBL/GenBank/DDBJ whole genome shotgun (WGS) entry which is preliminary data.</text>
</comment>
<name>A0A4Z1I5R3_9HELO</name>
<protein>
    <submittedName>
        <fullName evidence="1">Uncharacterized protein</fullName>
    </submittedName>
</protein>
<dbReference type="EMBL" id="PQXJ01000258">
    <property type="protein sequence ID" value="TGO54822.1"/>
    <property type="molecule type" value="Genomic_DNA"/>
</dbReference>
<evidence type="ECO:0000313" key="2">
    <source>
        <dbReference type="Proteomes" id="UP000297452"/>
    </source>
</evidence>
<organism evidence="1 2">
    <name type="scientific">Botryotinia narcissicola</name>
    <dbReference type="NCBI Taxonomy" id="278944"/>
    <lineage>
        <taxon>Eukaryota</taxon>
        <taxon>Fungi</taxon>
        <taxon>Dikarya</taxon>
        <taxon>Ascomycota</taxon>
        <taxon>Pezizomycotina</taxon>
        <taxon>Leotiomycetes</taxon>
        <taxon>Helotiales</taxon>
        <taxon>Sclerotiniaceae</taxon>
        <taxon>Botryotinia</taxon>
    </lineage>
</organism>
<dbReference type="Proteomes" id="UP000297452">
    <property type="component" value="Unassembled WGS sequence"/>
</dbReference>
<evidence type="ECO:0000313" key="1">
    <source>
        <dbReference type="EMBL" id="TGO54822.1"/>
    </source>
</evidence>
<gene>
    <name evidence="1" type="ORF">BOTNAR_0258g00150</name>
</gene>